<sequence length="57" mass="6785">MPCIFSCLLQRQPFHVTDMFAIPLKLLCFGSSYRFRSRYHTIDALNQSVRFDSTRRI</sequence>
<protein>
    <submittedName>
        <fullName evidence="1">Uncharacterized protein</fullName>
    </submittedName>
</protein>
<accession>A0ABR3DD75</accession>
<evidence type="ECO:0000313" key="1">
    <source>
        <dbReference type="EMBL" id="KAL0470648.1"/>
    </source>
</evidence>
<dbReference type="Proteomes" id="UP001451303">
    <property type="component" value="Unassembled WGS sequence"/>
</dbReference>
<reference evidence="1 2" key="1">
    <citation type="submission" date="2023-09" db="EMBL/GenBank/DDBJ databases">
        <title>Multi-omics analysis of a traditional fermented food reveals byproduct-associated fungal strains for waste-to-food upcycling.</title>
        <authorList>
            <consortium name="Lawrence Berkeley National Laboratory"/>
            <person name="Rekdal V.M."/>
            <person name="Villalobos-Escobedo J.M."/>
            <person name="Rodriguez-Valeron N."/>
            <person name="Garcia M.O."/>
            <person name="Vasquez D.P."/>
            <person name="Damayanti I."/>
            <person name="Sorensen P.M."/>
            <person name="Baidoo E.E."/>
            <person name="De Carvalho A.C."/>
            <person name="Riley R."/>
            <person name="Lipzen A."/>
            <person name="He G."/>
            <person name="Yan M."/>
            <person name="Haridas S."/>
            <person name="Daum C."/>
            <person name="Yoshinaga Y."/>
            <person name="Ng V."/>
            <person name="Grigoriev I.V."/>
            <person name="Munk R."/>
            <person name="Nuraida L."/>
            <person name="Wijaya C.H."/>
            <person name="Morales P.-C."/>
            <person name="Keasling J.D."/>
        </authorList>
    </citation>
    <scope>NUCLEOTIDE SEQUENCE [LARGE SCALE GENOMIC DNA]</scope>
    <source>
        <strain evidence="1 2">FGSC 2613</strain>
    </source>
</reference>
<evidence type="ECO:0000313" key="2">
    <source>
        <dbReference type="Proteomes" id="UP001451303"/>
    </source>
</evidence>
<dbReference type="EMBL" id="JAVLET010000004">
    <property type="protein sequence ID" value="KAL0470648.1"/>
    <property type="molecule type" value="Genomic_DNA"/>
</dbReference>
<proteinExistence type="predicted"/>
<keyword evidence="2" id="KW-1185">Reference proteome</keyword>
<organism evidence="1 2">
    <name type="scientific">Neurospora intermedia</name>
    <dbReference type="NCBI Taxonomy" id="5142"/>
    <lineage>
        <taxon>Eukaryota</taxon>
        <taxon>Fungi</taxon>
        <taxon>Dikarya</taxon>
        <taxon>Ascomycota</taxon>
        <taxon>Pezizomycotina</taxon>
        <taxon>Sordariomycetes</taxon>
        <taxon>Sordariomycetidae</taxon>
        <taxon>Sordariales</taxon>
        <taxon>Sordariaceae</taxon>
        <taxon>Neurospora</taxon>
    </lineage>
</organism>
<gene>
    <name evidence="1" type="ORF">QR685DRAFT_259920</name>
</gene>
<name>A0ABR3DD75_NEUIN</name>
<comment type="caution">
    <text evidence="1">The sequence shown here is derived from an EMBL/GenBank/DDBJ whole genome shotgun (WGS) entry which is preliminary data.</text>
</comment>